<comment type="caution">
    <text evidence="1">The sequence shown here is derived from an EMBL/GenBank/DDBJ whole genome shotgun (WGS) entry which is preliminary data.</text>
</comment>
<accession>A0ABR3JWI9</accession>
<gene>
    <name evidence="1" type="ORF">HGRIS_011181</name>
</gene>
<proteinExistence type="predicted"/>
<name>A0ABR3JWI9_9AGAR</name>
<reference evidence="2" key="1">
    <citation type="submission" date="2024-06" db="EMBL/GenBank/DDBJ databases">
        <title>Multi-omics analyses provide insights into the biosynthesis of the anticancer antibiotic pleurotin in Hohenbuehelia grisea.</title>
        <authorList>
            <person name="Weaver J.A."/>
            <person name="Alberti F."/>
        </authorList>
    </citation>
    <scope>NUCLEOTIDE SEQUENCE [LARGE SCALE GENOMIC DNA]</scope>
    <source>
        <strain evidence="2">T-177</strain>
    </source>
</reference>
<dbReference type="Proteomes" id="UP001556367">
    <property type="component" value="Unassembled WGS sequence"/>
</dbReference>
<evidence type="ECO:0000313" key="1">
    <source>
        <dbReference type="EMBL" id="KAL0959471.1"/>
    </source>
</evidence>
<sequence length="190" mass="21304">MDSFDNERFVLYLSVTTTDDVRTPLWFRSSPRAITDRFVGEKSGLRAPDRCRALEIGEPVSFAYPRCGISDLFATLALSQHNRDEGLSVQLLRWSEGASLIAQARRQIFYRFGELTTPPRPRLVTTSNARAIQNSLLDRKRSGILSRLSKPVRGPKRDTSSAILVGLVSVPIRCPHSPSSNLPKSRHEVK</sequence>
<keyword evidence="2" id="KW-1185">Reference proteome</keyword>
<organism evidence="1 2">
    <name type="scientific">Hohenbuehelia grisea</name>
    <dbReference type="NCBI Taxonomy" id="104357"/>
    <lineage>
        <taxon>Eukaryota</taxon>
        <taxon>Fungi</taxon>
        <taxon>Dikarya</taxon>
        <taxon>Basidiomycota</taxon>
        <taxon>Agaricomycotina</taxon>
        <taxon>Agaricomycetes</taxon>
        <taxon>Agaricomycetidae</taxon>
        <taxon>Agaricales</taxon>
        <taxon>Pleurotineae</taxon>
        <taxon>Pleurotaceae</taxon>
        <taxon>Hohenbuehelia</taxon>
    </lineage>
</organism>
<dbReference type="EMBL" id="JASNQZ010000002">
    <property type="protein sequence ID" value="KAL0959471.1"/>
    <property type="molecule type" value="Genomic_DNA"/>
</dbReference>
<evidence type="ECO:0000313" key="2">
    <source>
        <dbReference type="Proteomes" id="UP001556367"/>
    </source>
</evidence>
<protein>
    <submittedName>
        <fullName evidence="1">Uncharacterized protein</fullName>
    </submittedName>
</protein>